<dbReference type="GO" id="GO:0042732">
    <property type="term" value="P:D-xylose metabolic process"/>
    <property type="evidence" value="ECO:0007669"/>
    <property type="project" value="UniProtKB-KW"/>
</dbReference>
<name>A0A2S5GCS1_9BACL</name>
<dbReference type="SUPFAM" id="SSF53067">
    <property type="entry name" value="Actin-like ATPase domain"/>
    <property type="match status" value="1"/>
</dbReference>
<dbReference type="InterPro" id="IPR036390">
    <property type="entry name" value="WH_DNA-bd_sf"/>
</dbReference>
<dbReference type="InterPro" id="IPR043129">
    <property type="entry name" value="ATPase_NBD"/>
</dbReference>
<dbReference type="AlphaFoldDB" id="A0A2S5GCS1"/>
<dbReference type="SUPFAM" id="SSF46785">
    <property type="entry name" value="Winged helix' DNA-binding domain"/>
    <property type="match status" value="1"/>
</dbReference>
<dbReference type="CDD" id="cd24076">
    <property type="entry name" value="ASKHA_ATPase_ROK_BsXylR-like"/>
    <property type="match status" value="1"/>
</dbReference>
<evidence type="ECO:0000256" key="3">
    <source>
        <dbReference type="ARBA" id="ARBA00022629"/>
    </source>
</evidence>
<dbReference type="PANTHER" id="PTHR18964">
    <property type="entry name" value="ROK (REPRESSOR, ORF, KINASE) FAMILY"/>
    <property type="match status" value="1"/>
</dbReference>
<protein>
    <submittedName>
        <fullName evidence="5">ROK family protein</fullName>
    </submittedName>
</protein>
<dbReference type="EMBL" id="PREZ01000003">
    <property type="protein sequence ID" value="PPA70693.1"/>
    <property type="molecule type" value="Genomic_DNA"/>
</dbReference>
<keyword evidence="3" id="KW-0859">Xylose metabolism</keyword>
<reference evidence="5 6" key="1">
    <citation type="submission" date="2018-02" db="EMBL/GenBank/DDBJ databases">
        <title>Jeotgalibacillus proteolyticum sp. nov. a protease producing bacterium isolated from ocean sediments of Laizhou Bay.</title>
        <authorList>
            <person name="Li Y."/>
        </authorList>
    </citation>
    <scope>NUCLEOTIDE SEQUENCE [LARGE SCALE GENOMIC DNA]</scope>
    <source>
        <strain evidence="5 6">22-7</strain>
    </source>
</reference>
<dbReference type="InterPro" id="IPR036388">
    <property type="entry name" value="WH-like_DNA-bd_sf"/>
</dbReference>
<organism evidence="5 6">
    <name type="scientific">Jeotgalibacillus proteolyticus</name>
    <dbReference type="NCBI Taxonomy" id="2082395"/>
    <lineage>
        <taxon>Bacteria</taxon>
        <taxon>Bacillati</taxon>
        <taxon>Bacillota</taxon>
        <taxon>Bacilli</taxon>
        <taxon>Bacillales</taxon>
        <taxon>Caryophanaceae</taxon>
        <taxon>Jeotgalibacillus</taxon>
    </lineage>
</organism>
<proteinExistence type="inferred from homology"/>
<keyword evidence="6" id="KW-1185">Reference proteome</keyword>
<dbReference type="Pfam" id="PF12802">
    <property type="entry name" value="MarR_2"/>
    <property type="match status" value="1"/>
</dbReference>
<keyword evidence="3" id="KW-0119">Carbohydrate metabolism</keyword>
<dbReference type="InterPro" id="IPR000600">
    <property type="entry name" value="ROK"/>
</dbReference>
<evidence type="ECO:0000313" key="6">
    <source>
        <dbReference type="Proteomes" id="UP000239047"/>
    </source>
</evidence>
<sequence length="393" mass="42555">MTIQHTWNQHVVKKGNKSIVFQYIINHTPISRADIAKATGLNKSTVSSLVSELLDENLIYESGPGESSGGRRPVMLLFNELSGFSIGIDLGVNYLLGILTDLSGNIVNEEKVHFTELPYEQIQEELFTMITTLIKNAPSSTYGVIGIGIGVPGAVNKEGEVLHAPNLMWENVKLKSIVEEKYSIPVIIANEANAGAYGEKKFGAGKDANNLVYVSAGTGIGAGLILNGQLYQGNNGFSGEMGHMTIEVDGPQCTCGSNGCWELYASEKALLIKAALVQKTAVSSEISLEALLKLAPEDPHILNLFKEIGTYLGVGINNIIQTFNPDHVIIGNRLEAAKHYLNNPIVTYIKEHTQPFHQNELEVSFSQLSTHSTALGVAAFTVESFLQIELVTT</sequence>
<dbReference type="PANTHER" id="PTHR18964:SF149">
    <property type="entry name" value="BIFUNCTIONAL UDP-N-ACETYLGLUCOSAMINE 2-EPIMERASE_N-ACETYLMANNOSAMINE KINASE"/>
    <property type="match status" value="1"/>
</dbReference>
<feature type="domain" description="HTH marR-type" evidence="4">
    <location>
        <begin position="19"/>
        <end position="61"/>
    </location>
</feature>
<comment type="similarity">
    <text evidence="2">Belongs to the ROK (NagC/XylR) family.</text>
</comment>
<evidence type="ECO:0000256" key="2">
    <source>
        <dbReference type="ARBA" id="ARBA00006479"/>
    </source>
</evidence>
<accession>A0A2S5GCS1</accession>
<gene>
    <name evidence="5" type="ORF">C4B60_07800</name>
</gene>
<dbReference type="Gene3D" id="3.30.420.40">
    <property type="match status" value="2"/>
</dbReference>
<comment type="caution">
    <text evidence="5">The sequence shown here is derived from an EMBL/GenBank/DDBJ whole genome shotgun (WGS) entry which is preliminary data.</text>
</comment>
<dbReference type="Gene3D" id="1.10.10.10">
    <property type="entry name" value="Winged helix-like DNA-binding domain superfamily/Winged helix DNA-binding domain"/>
    <property type="match status" value="1"/>
</dbReference>
<evidence type="ECO:0000313" key="5">
    <source>
        <dbReference type="EMBL" id="PPA70693.1"/>
    </source>
</evidence>
<dbReference type="OrthoDB" id="9796533at2"/>
<dbReference type="Proteomes" id="UP000239047">
    <property type="component" value="Unassembled WGS sequence"/>
</dbReference>
<evidence type="ECO:0000259" key="4">
    <source>
        <dbReference type="Pfam" id="PF12802"/>
    </source>
</evidence>
<dbReference type="Pfam" id="PF00480">
    <property type="entry name" value="ROK"/>
    <property type="match status" value="1"/>
</dbReference>
<comment type="function">
    <text evidence="1">Transcriptional repressor of xylose-utilizing enzymes.</text>
</comment>
<dbReference type="InterPro" id="IPR000835">
    <property type="entry name" value="HTH_MarR-typ"/>
</dbReference>
<evidence type="ECO:0000256" key="1">
    <source>
        <dbReference type="ARBA" id="ARBA00002486"/>
    </source>
</evidence>
<dbReference type="RefSeq" id="WP_104057443.1">
    <property type="nucleotide sequence ID" value="NZ_PREZ01000003.1"/>
</dbReference>